<dbReference type="EMBL" id="CP034412">
    <property type="protein sequence ID" value="QCY45800.1"/>
    <property type="molecule type" value="Genomic_DNA"/>
</dbReference>
<reference evidence="2 3" key="1">
    <citation type="submission" date="2018-12" db="EMBL/GenBank/DDBJ databases">
        <title>Complete Genome Sequence of Glutamicibacter creatinolyticus strain LGCM259,isolated from an abscess of a 12-year-old mare in Italy.</title>
        <authorList>
            <person name="Santos R.G."/>
            <person name="Silva A.L."/>
            <person name="Seyffert N."/>
            <person name="Castro T.L.P."/>
            <person name="Attili A.R."/>
            <person name="Rifici C."/>
            <person name="Mazzullo G."/>
            <person name="Brenig B."/>
            <person name="Venanzi F."/>
            <person name="Azevedo V."/>
        </authorList>
    </citation>
    <scope>NUCLEOTIDE SEQUENCE [LARGE SCALE GENOMIC DNA]</scope>
    <source>
        <strain evidence="2 3">LGCM 259</strain>
    </source>
</reference>
<sequence>MTSEEEIDPAKALLNRMRRLAEERGETRIDAARMARVQQRQAARKSGDKAPRKAADGGRDPRVIGEVISRLSKTRGWGTQVAVGSVLGRWEEIVGPDVAAHCKPESFADTVVVVRCDSTSWATQLRLLTHQLLKRFDAELGPGIVTVIKVLGPNAPSWRHGSRSVAGRGPRDTYG</sequence>
<dbReference type="PANTHER" id="PTHR36456:SF1">
    <property type="entry name" value="UPF0232 PROTEIN SCO3875"/>
    <property type="match status" value="1"/>
</dbReference>
<dbReference type="KEGG" id="gcr:GcLGCM259_0004"/>
<feature type="region of interest" description="Disordered" evidence="1">
    <location>
        <begin position="25"/>
        <end position="60"/>
    </location>
</feature>
<dbReference type="Proteomes" id="UP000307000">
    <property type="component" value="Chromosome"/>
</dbReference>
<name>A0A5B7WRH9_9MICC</name>
<evidence type="ECO:0008006" key="4">
    <source>
        <dbReference type="Google" id="ProtNLM"/>
    </source>
</evidence>
<dbReference type="PANTHER" id="PTHR36456">
    <property type="entry name" value="UPF0232 PROTEIN SCO3875"/>
    <property type="match status" value="1"/>
</dbReference>
<proteinExistence type="predicted"/>
<dbReference type="RefSeq" id="WP_138176441.1">
    <property type="nucleotide sequence ID" value="NZ_BAAAGL010000014.1"/>
</dbReference>
<dbReference type="Pfam" id="PF05258">
    <property type="entry name" value="DciA"/>
    <property type="match status" value="1"/>
</dbReference>
<evidence type="ECO:0000313" key="2">
    <source>
        <dbReference type="EMBL" id="QCY45800.1"/>
    </source>
</evidence>
<organism evidence="2 3">
    <name type="scientific">Glutamicibacter creatinolyticus</name>
    <dbReference type="NCBI Taxonomy" id="162496"/>
    <lineage>
        <taxon>Bacteria</taxon>
        <taxon>Bacillati</taxon>
        <taxon>Actinomycetota</taxon>
        <taxon>Actinomycetes</taxon>
        <taxon>Micrococcales</taxon>
        <taxon>Micrococcaceae</taxon>
        <taxon>Glutamicibacter</taxon>
    </lineage>
</organism>
<dbReference type="AlphaFoldDB" id="A0A5B7WRH9"/>
<keyword evidence="3" id="KW-1185">Reference proteome</keyword>
<evidence type="ECO:0000313" key="3">
    <source>
        <dbReference type="Proteomes" id="UP000307000"/>
    </source>
</evidence>
<accession>A0A5B7WRH9</accession>
<evidence type="ECO:0000256" key="1">
    <source>
        <dbReference type="SAM" id="MobiDB-lite"/>
    </source>
</evidence>
<dbReference type="InterPro" id="IPR007922">
    <property type="entry name" value="DciA-like"/>
</dbReference>
<feature type="compositionally biased region" description="Basic and acidic residues" evidence="1">
    <location>
        <begin position="45"/>
        <end position="60"/>
    </location>
</feature>
<gene>
    <name evidence="2" type="ORF">GcLGCM259_0004</name>
</gene>
<protein>
    <recommendedName>
        <fullName evidence="4">DUF721 domain-containing protein</fullName>
    </recommendedName>
</protein>